<evidence type="ECO:0000313" key="7">
    <source>
        <dbReference type="EMBL" id="EER32308.1"/>
    </source>
</evidence>
<dbReference type="OrthoDB" id="4077024at2759"/>
<evidence type="ECO:0000256" key="5">
    <source>
        <dbReference type="SAM" id="MobiDB-lite"/>
    </source>
</evidence>
<dbReference type="InterPro" id="IPR035425">
    <property type="entry name" value="CENP-T/H4_C"/>
</dbReference>
<organism evidence="7 8">
    <name type="scientific">Candida tropicalis (strain ATCC MYA-3404 / T1)</name>
    <name type="common">Yeast</name>
    <dbReference type="NCBI Taxonomy" id="294747"/>
    <lineage>
        <taxon>Eukaryota</taxon>
        <taxon>Fungi</taxon>
        <taxon>Dikarya</taxon>
        <taxon>Ascomycota</taxon>
        <taxon>Saccharomycotina</taxon>
        <taxon>Pichiomycetes</taxon>
        <taxon>Debaryomycetaceae</taxon>
        <taxon>Candida/Lodderomyces clade</taxon>
        <taxon>Candida</taxon>
    </lineage>
</organism>
<feature type="region of interest" description="Disordered" evidence="5">
    <location>
        <begin position="88"/>
        <end position="148"/>
    </location>
</feature>
<sequence>MLSINRKPKQTISYKIRMDGLLEHNKNRSLSQPVTPKRKTATTSSSLSSVTSPEHSHSLPNSALRRTPIFNIHLPPRELFQQDTNVIPLQGERGRSRTKPSTPTNRTSLTPRRAKSLTPSIRSGSLTPRSRTSLTPMQSGRSSRRRSSIIVTNEGEKLYKSDYQGPITLDYLRFFCKASIQSEEMIKIKKQELTNPFIDKDTSTPEFNVVENIEEDTIEDIQLENAPSEQNTAENFNDSLQIPDDYEQLLASPQREASENEGDMSIEEETEHTPENSDVSSPIEIPIVKPRPLSFLQKILLSKQKQSSFLGSFDEDGNVPIKQEIEVKHNYVEVKEKDASIKEEEQQIKEEVVTVKEEKIHQTDPTASDRPIDQFTIQSDSQIDNQLFPAWTKPEKENTLGYSNKISSTLEPSIENTIQEGQFADDEFETKNEVLDDRANWEVPELESEHIVDDEISEQFQEEAEVIAPVNEDDSTSESKINSVHNMEDSNITPEEIAAVNDDSRQTPDVSTPSHLVSSNEQILPADSDSSADLFVRDDVEQENDEIIQEEFVLDDEGDDDVNESIFNEIINVNTSQQDEKPEFLSSERMLPKKRKMTSVPSGLDVNFRDVSYIVKSIQAQNFFESDMPPKKKTRKPKAFSKDIISSIQDKSNEFLDNLMDDLKSYAHHRGSNTVDMNDVLLYLQRTKFTGKSDTSDQEIDQISVLAQRFLPLEDLIALDNDLYDSVSLNK</sequence>
<evidence type="ECO:0000256" key="1">
    <source>
        <dbReference type="ARBA" id="ARBA00004123"/>
    </source>
</evidence>
<feature type="domain" description="CENP-T/Histone H4 histone fold" evidence="6">
    <location>
        <begin position="638"/>
        <end position="718"/>
    </location>
</feature>
<feature type="compositionally biased region" description="Polar residues" evidence="5">
    <location>
        <begin position="117"/>
        <end position="140"/>
    </location>
</feature>
<dbReference type="Gene3D" id="1.10.20.10">
    <property type="entry name" value="Histone, subunit A"/>
    <property type="match status" value="1"/>
</dbReference>
<dbReference type="STRING" id="294747.C5MCM8"/>
<dbReference type="RefSeq" id="XP_002549682.1">
    <property type="nucleotide sequence ID" value="XM_002549636.1"/>
</dbReference>
<feature type="compositionally biased region" description="Polar residues" evidence="5">
    <location>
        <begin position="99"/>
        <end position="110"/>
    </location>
</feature>
<dbReference type="GeneID" id="8295827"/>
<dbReference type="InterPro" id="IPR009072">
    <property type="entry name" value="Histone-fold"/>
</dbReference>
<dbReference type="Pfam" id="PF15511">
    <property type="entry name" value="CENP-T_C"/>
    <property type="match status" value="1"/>
</dbReference>
<dbReference type="AlphaFoldDB" id="C5MCM8"/>
<feature type="region of interest" description="Disordered" evidence="5">
    <location>
        <begin position="253"/>
        <end position="283"/>
    </location>
</feature>
<gene>
    <name evidence="7" type="ORF">CTRG_03979</name>
</gene>
<feature type="region of interest" description="Disordered" evidence="5">
    <location>
        <begin position="470"/>
        <end position="492"/>
    </location>
</feature>
<dbReference type="GO" id="GO:0046982">
    <property type="term" value="F:protein heterodimerization activity"/>
    <property type="evidence" value="ECO:0007669"/>
    <property type="project" value="InterPro"/>
</dbReference>
<evidence type="ECO:0000313" key="8">
    <source>
        <dbReference type="Proteomes" id="UP000002037"/>
    </source>
</evidence>
<evidence type="ECO:0000259" key="6">
    <source>
        <dbReference type="Pfam" id="PF15511"/>
    </source>
</evidence>
<feature type="region of interest" description="Disordered" evidence="5">
    <location>
        <begin position="23"/>
        <end position="63"/>
    </location>
</feature>
<dbReference type="VEuPathDB" id="FungiDB:CTRG_03979"/>
<keyword evidence="8" id="KW-1185">Reference proteome</keyword>
<feature type="compositionally biased region" description="Acidic residues" evidence="5">
    <location>
        <begin position="259"/>
        <end position="270"/>
    </location>
</feature>
<evidence type="ECO:0000256" key="4">
    <source>
        <dbReference type="ARBA" id="ARBA00023242"/>
    </source>
</evidence>
<dbReference type="SUPFAM" id="SSF47113">
    <property type="entry name" value="Histone-fold"/>
    <property type="match status" value="1"/>
</dbReference>
<dbReference type="eggNOG" id="ENOG502RIXN">
    <property type="taxonomic scope" value="Eukaryota"/>
</dbReference>
<protein>
    <recommendedName>
        <fullName evidence="6">CENP-T/Histone H4 histone fold domain-containing protein</fullName>
    </recommendedName>
</protein>
<accession>C5MCM8</accession>
<keyword evidence="4" id="KW-0539">Nucleus</keyword>
<dbReference type="Proteomes" id="UP000002037">
    <property type="component" value="Unassembled WGS sequence"/>
</dbReference>
<comment type="subcellular location">
    <subcellularLocation>
        <location evidence="2">Chromosome</location>
    </subcellularLocation>
    <subcellularLocation>
        <location evidence="1">Nucleus</location>
    </subcellularLocation>
</comment>
<feature type="compositionally biased region" description="Low complexity" evidence="5">
    <location>
        <begin position="41"/>
        <end position="53"/>
    </location>
</feature>
<dbReference type="KEGG" id="ctp:CTRG_03979"/>
<reference evidence="7 8" key="1">
    <citation type="journal article" date="2009" name="Nature">
        <title>Evolution of pathogenicity and sexual reproduction in eight Candida genomes.</title>
        <authorList>
            <person name="Butler G."/>
            <person name="Rasmussen M.D."/>
            <person name="Lin M.F."/>
            <person name="Santos M.A."/>
            <person name="Sakthikumar S."/>
            <person name="Munro C.A."/>
            <person name="Rheinbay E."/>
            <person name="Grabherr M."/>
            <person name="Forche A."/>
            <person name="Reedy J.L."/>
            <person name="Agrafioti I."/>
            <person name="Arnaud M.B."/>
            <person name="Bates S."/>
            <person name="Brown A.J."/>
            <person name="Brunke S."/>
            <person name="Costanzo M.C."/>
            <person name="Fitzpatrick D.A."/>
            <person name="de Groot P.W."/>
            <person name="Harris D."/>
            <person name="Hoyer L.L."/>
            <person name="Hube B."/>
            <person name="Klis F.M."/>
            <person name="Kodira C."/>
            <person name="Lennard N."/>
            <person name="Logue M.E."/>
            <person name="Martin R."/>
            <person name="Neiman A.M."/>
            <person name="Nikolaou E."/>
            <person name="Quail M.A."/>
            <person name="Quinn J."/>
            <person name="Santos M.C."/>
            <person name="Schmitzberger F.F."/>
            <person name="Sherlock G."/>
            <person name="Shah P."/>
            <person name="Silverstein K.A."/>
            <person name="Skrzypek M.S."/>
            <person name="Soll D."/>
            <person name="Staggs R."/>
            <person name="Stansfield I."/>
            <person name="Stumpf M.P."/>
            <person name="Sudbery P.E."/>
            <person name="Srikantha T."/>
            <person name="Zeng Q."/>
            <person name="Berman J."/>
            <person name="Berriman M."/>
            <person name="Heitman J."/>
            <person name="Gow N.A."/>
            <person name="Lorenz M.C."/>
            <person name="Birren B.W."/>
            <person name="Kellis M."/>
            <person name="Cuomo C.A."/>
        </authorList>
    </citation>
    <scope>NUCLEOTIDE SEQUENCE [LARGE SCALE GENOMIC DNA]</scope>
    <source>
        <strain evidence="8">ATCC MYA-3404 / T1</strain>
    </source>
</reference>
<evidence type="ECO:0000256" key="3">
    <source>
        <dbReference type="ARBA" id="ARBA00022454"/>
    </source>
</evidence>
<keyword evidence="3" id="KW-0158">Chromosome</keyword>
<dbReference type="GO" id="GO:0005634">
    <property type="term" value="C:nucleus"/>
    <property type="evidence" value="ECO:0007669"/>
    <property type="project" value="UniProtKB-SubCell"/>
</dbReference>
<dbReference type="HOGENOM" id="CLU_392367_0_0_1"/>
<evidence type="ECO:0000256" key="2">
    <source>
        <dbReference type="ARBA" id="ARBA00004286"/>
    </source>
</evidence>
<dbReference type="GO" id="GO:0005694">
    <property type="term" value="C:chromosome"/>
    <property type="evidence" value="ECO:0007669"/>
    <property type="project" value="UniProtKB-SubCell"/>
</dbReference>
<feature type="compositionally biased region" description="Polar residues" evidence="5">
    <location>
        <begin position="478"/>
        <end position="492"/>
    </location>
</feature>
<dbReference type="EMBL" id="GG692399">
    <property type="protein sequence ID" value="EER32308.1"/>
    <property type="molecule type" value="Genomic_DNA"/>
</dbReference>
<proteinExistence type="predicted"/>
<dbReference type="CDD" id="cd22920">
    <property type="entry name" value="HFD_CENP-T"/>
    <property type="match status" value="1"/>
</dbReference>
<name>C5MCM8_CANTT</name>